<gene>
    <name evidence="3" type="ORF">BDLFYP24_00051</name>
    <name evidence="2" type="ORF">GBB04_08335</name>
</gene>
<dbReference type="InterPro" id="IPR007345">
    <property type="entry name" value="Polysacch_pyruvyl_Trfase"/>
</dbReference>
<name>A0A6N2QXB3_9BIFI</name>
<sequence length="324" mass="36843">MKNVVLFDTSYGSLNLGDFIIEEAITREMNYLLSQSFCVRYPTHTPISHNLQSLLPVLSTRTCRAADYKFICGTNIVKNTLIRFARDWSINLINASLYEGAVLLGCGRELNKGHLDSYTKHLYKKIFSKEYAHSVRDDRTAEFMDSLGFKVLVTGCPTTWGLRNESVAQTYAKDPSNTVLVTLTDYAKNPQQDTALIHFLENRYERILFWPQGSRDYDYAKALGILDKVEIVPPSFTAYEAYMTRDFDYIGTRLHGGVFALRNGHRTIILSVDNRAKDMAATTGLPVVPRADFSEIEHMLDRNQSPVLNIPLDTIEQWKSQFVG</sequence>
<reference evidence="2 4" key="1">
    <citation type="journal article" date="2019" name="Nat. Med.">
        <title>A library of human gut bacterial isolates paired with longitudinal multiomics data enables mechanistic microbiome research.</title>
        <authorList>
            <person name="Poyet M."/>
            <person name="Groussin M."/>
            <person name="Gibbons S.M."/>
            <person name="Avila-Pacheco J."/>
            <person name="Jiang X."/>
            <person name="Kearney S.M."/>
            <person name="Perrotta A.R."/>
            <person name="Berdy B."/>
            <person name="Zhao S."/>
            <person name="Lieberman T.D."/>
            <person name="Swanson P.K."/>
            <person name="Smith M."/>
            <person name="Roesemann S."/>
            <person name="Alexander J.E."/>
            <person name="Rich S.A."/>
            <person name="Livny J."/>
            <person name="Vlamakis H."/>
            <person name="Clish C."/>
            <person name="Bullock K."/>
            <person name="Deik A."/>
            <person name="Scott J."/>
            <person name="Pierce K.A."/>
            <person name="Xavier R.J."/>
            <person name="Alm E.J."/>
        </authorList>
    </citation>
    <scope>NUCLEOTIDE SEQUENCE [LARGE SCALE GENOMIC DNA]</scope>
    <source>
        <strain evidence="2 4">BIOML-A2</strain>
    </source>
</reference>
<keyword evidence="3" id="KW-0808">Transferase</keyword>
<proteinExistence type="predicted"/>
<dbReference type="EMBL" id="CACRSP010000001">
    <property type="protein sequence ID" value="VYS72659.1"/>
    <property type="molecule type" value="Genomic_DNA"/>
</dbReference>
<evidence type="ECO:0000313" key="3">
    <source>
        <dbReference type="EMBL" id="VYS72659.1"/>
    </source>
</evidence>
<protein>
    <submittedName>
        <fullName evidence="2 3">Polysaccharide pyruvyl transferase</fullName>
    </submittedName>
</protein>
<reference evidence="3" key="2">
    <citation type="submission" date="2019-11" db="EMBL/GenBank/DDBJ databases">
        <authorList>
            <person name="Feng L."/>
        </authorList>
    </citation>
    <scope>NUCLEOTIDE SEQUENCE</scope>
    <source>
        <strain evidence="3">BdentiumLFYP24</strain>
    </source>
</reference>
<dbReference type="EMBL" id="WDPD01000009">
    <property type="protein sequence ID" value="KAB7460271.1"/>
    <property type="molecule type" value="Genomic_DNA"/>
</dbReference>
<dbReference type="GO" id="GO:0016740">
    <property type="term" value="F:transferase activity"/>
    <property type="evidence" value="ECO:0007669"/>
    <property type="project" value="UniProtKB-KW"/>
</dbReference>
<dbReference type="Pfam" id="PF04230">
    <property type="entry name" value="PS_pyruv_trans"/>
    <property type="match status" value="1"/>
</dbReference>
<evidence type="ECO:0000313" key="4">
    <source>
        <dbReference type="Proteomes" id="UP000429211"/>
    </source>
</evidence>
<accession>A0A6N2QXB3</accession>
<feature type="domain" description="Polysaccharide pyruvyl transferase" evidence="1">
    <location>
        <begin position="15"/>
        <end position="274"/>
    </location>
</feature>
<dbReference type="Proteomes" id="UP000429211">
    <property type="component" value="Unassembled WGS sequence"/>
</dbReference>
<dbReference type="RefSeq" id="WP_129880101.1">
    <property type="nucleotide sequence ID" value="NZ_CACRSP010000001.1"/>
</dbReference>
<organism evidence="3">
    <name type="scientific">Bifidobacterium dentium</name>
    <dbReference type="NCBI Taxonomy" id="1689"/>
    <lineage>
        <taxon>Bacteria</taxon>
        <taxon>Bacillati</taxon>
        <taxon>Actinomycetota</taxon>
        <taxon>Actinomycetes</taxon>
        <taxon>Bifidobacteriales</taxon>
        <taxon>Bifidobacteriaceae</taxon>
        <taxon>Bifidobacterium</taxon>
    </lineage>
</organism>
<evidence type="ECO:0000259" key="1">
    <source>
        <dbReference type="Pfam" id="PF04230"/>
    </source>
</evidence>
<evidence type="ECO:0000313" key="2">
    <source>
        <dbReference type="EMBL" id="KAB7460271.1"/>
    </source>
</evidence>
<dbReference type="AlphaFoldDB" id="A0A6N2QXB3"/>